<name>A0ABW5C224_9BACI</name>
<evidence type="ECO:0000256" key="1">
    <source>
        <dbReference type="SAM" id="Coils"/>
    </source>
</evidence>
<dbReference type="Proteomes" id="UP001597318">
    <property type="component" value="Unassembled WGS sequence"/>
</dbReference>
<feature type="transmembrane region" description="Helical" evidence="2">
    <location>
        <begin position="43"/>
        <end position="66"/>
    </location>
</feature>
<gene>
    <name evidence="3" type="ORF">ACFSKK_14845</name>
</gene>
<protein>
    <submittedName>
        <fullName evidence="3">DNA polymerase III subunit gamma/tau</fullName>
    </submittedName>
</protein>
<keyword evidence="2" id="KW-0812">Transmembrane</keyword>
<feature type="transmembrane region" description="Helical" evidence="2">
    <location>
        <begin position="78"/>
        <end position="100"/>
    </location>
</feature>
<accession>A0ABW5C224</accession>
<proteinExistence type="predicted"/>
<keyword evidence="2" id="KW-0472">Membrane</keyword>
<comment type="caution">
    <text evidence="3">The sequence shown here is derived from an EMBL/GenBank/DDBJ whole genome shotgun (WGS) entry which is preliminary data.</text>
</comment>
<keyword evidence="1" id="KW-0175">Coiled coil</keyword>
<organism evidence="3 4">
    <name type="scientific">Metabacillus endolithicus</name>
    <dbReference type="NCBI Taxonomy" id="1535204"/>
    <lineage>
        <taxon>Bacteria</taxon>
        <taxon>Bacillati</taxon>
        <taxon>Bacillota</taxon>
        <taxon>Bacilli</taxon>
        <taxon>Bacillales</taxon>
        <taxon>Bacillaceae</taxon>
        <taxon>Metabacillus</taxon>
    </lineage>
</organism>
<evidence type="ECO:0000256" key="2">
    <source>
        <dbReference type="SAM" id="Phobius"/>
    </source>
</evidence>
<dbReference type="RefSeq" id="WP_247346496.1">
    <property type="nucleotide sequence ID" value="NZ_CP095550.1"/>
</dbReference>
<feature type="coiled-coil region" evidence="1">
    <location>
        <begin position="153"/>
        <end position="187"/>
    </location>
</feature>
<dbReference type="EMBL" id="JBHUIK010000003">
    <property type="protein sequence ID" value="MFD2214965.1"/>
    <property type="molecule type" value="Genomic_DNA"/>
</dbReference>
<keyword evidence="4" id="KW-1185">Reference proteome</keyword>
<evidence type="ECO:0000313" key="3">
    <source>
        <dbReference type="EMBL" id="MFD2214965.1"/>
    </source>
</evidence>
<reference evidence="4" key="1">
    <citation type="journal article" date="2019" name="Int. J. Syst. Evol. Microbiol.">
        <title>The Global Catalogue of Microorganisms (GCM) 10K type strain sequencing project: providing services to taxonomists for standard genome sequencing and annotation.</title>
        <authorList>
            <consortium name="The Broad Institute Genomics Platform"/>
            <consortium name="The Broad Institute Genome Sequencing Center for Infectious Disease"/>
            <person name="Wu L."/>
            <person name="Ma J."/>
        </authorList>
    </citation>
    <scope>NUCLEOTIDE SEQUENCE [LARGE SCALE GENOMIC DNA]</scope>
    <source>
        <strain evidence="4">CGMCC 1.15474</strain>
    </source>
</reference>
<feature type="transmembrane region" description="Helical" evidence="2">
    <location>
        <begin position="112"/>
        <end position="135"/>
    </location>
</feature>
<evidence type="ECO:0000313" key="4">
    <source>
        <dbReference type="Proteomes" id="UP001597318"/>
    </source>
</evidence>
<sequence>MKNKPEDLDVKIEKIKIEFKKFENAMYQIRSEFDKTLKTSTGIGAAGAAAGAGVAAFGPSAAMAVAMTFGTASTGTSISLLGGAAATNAALAWLGGGAIVAGGGGMTAGSAFLALAGPVGWAIGGTALASAGLFARSKNKKVAEKAFNKTKEIKTHTQALKATTEEIKRTNQLVESTKNELTELHNKVYNLTLPYHHDVKQFTDNDALLSILMVLINNTRSAAELINRPIGAQA</sequence>
<keyword evidence="2" id="KW-1133">Transmembrane helix</keyword>